<keyword evidence="1" id="KW-0812">Transmembrane</keyword>
<keyword evidence="1" id="KW-1133">Transmembrane helix</keyword>
<gene>
    <name evidence="2" type="ORF">KD144_17850</name>
</gene>
<dbReference type="AlphaFoldDB" id="A0A941GH43"/>
<comment type="caution">
    <text evidence="2">The sequence shown here is derived from an EMBL/GenBank/DDBJ whole genome shotgun (WGS) entry which is preliminary data.</text>
</comment>
<reference evidence="2" key="1">
    <citation type="submission" date="2021-04" db="EMBL/GenBank/DDBJ databases">
        <title>Genomic analysis of electroactive and textile dye degrading Bacillus circulans strain: DC10 isolated from constructed wetland-microbial fuel cells treating textile dye wastewaters.</title>
        <authorList>
            <person name="Patel D.U."/>
            <person name="Desai C.R."/>
        </authorList>
    </citation>
    <scope>NUCLEOTIDE SEQUENCE</scope>
    <source>
        <strain evidence="2">DC10</strain>
    </source>
</reference>
<name>A0A941GH43_NIACI</name>
<keyword evidence="1" id="KW-0472">Membrane</keyword>
<evidence type="ECO:0000313" key="2">
    <source>
        <dbReference type="EMBL" id="MBR8671403.1"/>
    </source>
</evidence>
<accession>A0A941GH43</accession>
<dbReference type="RefSeq" id="WP_212120512.1">
    <property type="nucleotide sequence ID" value="NZ_JAGTPX020000018.1"/>
</dbReference>
<proteinExistence type="predicted"/>
<feature type="transmembrane region" description="Helical" evidence="1">
    <location>
        <begin position="132"/>
        <end position="149"/>
    </location>
</feature>
<dbReference type="EMBL" id="JAGTPX010000021">
    <property type="protein sequence ID" value="MBR8671403.1"/>
    <property type="molecule type" value="Genomic_DNA"/>
</dbReference>
<sequence length="164" mass="19477">MKLMKYSKTLLIMTMLLPWITAPLLGKDTLKRYLPASAIMTLIVRLTNVVARRRKWWWWYERIHPKIPGDVPFMFGPFFVSSIWILKWTYGKFFNFLALNIAFESIFTYVLLPYFTKFGIASIVRLPKMKTMALFTVLASILYALQFLYDNIPFNKQKKNMKLN</sequence>
<feature type="transmembrane region" description="Helical" evidence="1">
    <location>
        <begin position="71"/>
        <end position="90"/>
    </location>
</feature>
<feature type="transmembrane region" description="Helical" evidence="1">
    <location>
        <begin position="96"/>
        <end position="120"/>
    </location>
</feature>
<protein>
    <submittedName>
        <fullName evidence="2">Uncharacterized protein</fullName>
    </submittedName>
</protein>
<organism evidence="2">
    <name type="scientific">Niallia circulans</name>
    <name type="common">Bacillus circulans</name>
    <dbReference type="NCBI Taxonomy" id="1397"/>
    <lineage>
        <taxon>Bacteria</taxon>
        <taxon>Bacillati</taxon>
        <taxon>Bacillota</taxon>
        <taxon>Bacilli</taxon>
        <taxon>Bacillales</taxon>
        <taxon>Bacillaceae</taxon>
        <taxon>Niallia</taxon>
    </lineage>
</organism>
<evidence type="ECO:0000256" key="1">
    <source>
        <dbReference type="SAM" id="Phobius"/>
    </source>
</evidence>